<accession>A0A2T3A137</accession>
<dbReference type="OrthoDB" id="2281372at2759"/>
<dbReference type="InParanoid" id="A0A2T3A137"/>
<dbReference type="Proteomes" id="UP000241462">
    <property type="component" value="Unassembled WGS sequence"/>
</dbReference>
<dbReference type="STRING" id="2025994.A0A2T3A137"/>
<dbReference type="EMBL" id="KZ678517">
    <property type="protein sequence ID" value="PSR80868.1"/>
    <property type="molecule type" value="Genomic_DNA"/>
</dbReference>
<feature type="signal peptide" evidence="1">
    <location>
        <begin position="1"/>
        <end position="17"/>
    </location>
</feature>
<dbReference type="AlphaFoldDB" id="A0A2T3A137"/>
<evidence type="ECO:0000313" key="2">
    <source>
        <dbReference type="EMBL" id="PSR80868.1"/>
    </source>
</evidence>
<gene>
    <name evidence="2" type="ORF">BD289DRAFT_52595</name>
</gene>
<evidence type="ECO:0008006" key="4">
    <source>
        <dbReference type="Google" id="ProtNLM"/>
    </source>
</evidence>
<proteinExistence type="predicted"/>
<reference evidence="2 3" key="1">
    <citation type="journal article" date="2018" name="Mycol. Prog.">
        <title>Coniella lustricola, a new species from submerged detritus.</title>
        <authorList>
            <person name="Raudabaugh D.B."/>
            <person name="Iturriaga T."/>
            <person name="Carver A."/>
            <person name="Mondo S."/>
            <person name="Pangilinan J."/>
            <person name="Lipzen A."/>
            <person name="He G."/>
            <person name="Amirebrahimi M."/>
            <person name="Grigoriev I.V."/>
            <person name="Miller A.N."/>
        </authorList>
    </citation>
    <scope>NUCLEOTIDE SEQUENCE [LARGE SCALE GENOMIC DNA]</scope>
    <source>
        <strain evidence="2 3">B22-T-1</strain>
    </source>
</reference>
<evidence type="ECO:0000313" key="3">
    <source>
        <dbReference type="Proteomes" id="UP000241462"/>
    </source>
</evidence>
<sequence>MQLTTLVALAMPAIAAAQSANITTTATTTTTTATASASAAPTPLDYETICESQAYGYADKCPQCLPQCEGQTTQTGAEECYYSVFFEINYIESLCEAQGGGSGCETIAVNDVCS</sequence>
<organism evidence="2 3">
    <name type="scientific">Coniella lustricola</name>
    <dbReference type="NCBI Taxonomy" id="2025994"/>
    <lineage>
        <taxon>Eukaryota</taxon>
        <taxon>Fungi</taxon>
        <taxon>Dikarya</taxon>
        <taxon>Ascomycota</taxon>
        <taxon>Pezizomycotina</taxon>
        <taxon>Sordariomycetes</taxon>
        <taxon>Sordariomycetidae</taxon>
        <taxon>Diaporthales</taxon>
        <taxon>Schizoparmaceae</taxon>
        <taxon>Coniella</taxon>
    </lineage>
</organism>
<name>A0A2T3A137_9PEZI</name>
<feature type="chain" id="PRO_5015500225" description="Extracellular membrane protein CFEM domain-containing protein" evidence="1">
    <location>
        <begin position="18"/>
        <end position="114"/>
    </location>
</feature>
<keyword evidence="1" id="KW-0732">Signal</keyword>
<evidence type="ECO:0000256" key="1">
    <source>
        <dbReference type="SAM" id="SignalP"/>
    </source>
</evidence>
<keyword evidence="3" id="KW-1185">Reference proteome</keyword>
<protein>
    <recommendedName>
        <fullName evidence="4">Extracellular membrane protein CFEM domain-containing protein</fullName>
    </recommendedName>
</protein>